<dbReference type="RefSeq" id="WP_046443945.1">
    <property type="nucleotide sequence ID" value="NZ_JAXDTA010000086.1"/>
</dbReference>
<evidence type="ECO:0000313" key="2">
    <source>
        <dbReference type="EMBL" id="KKI50029.1"/>
    </source>
</evidence>
<dbReference type="EMBL" id="LAYJ01000112">
    <property type="protein sequence ID" value="KKI50029.1"/>
    <property type="molecule type" value="Genomic_DNA"/>
</dbReference>
<feature type="signal peptide" evidence="1">
    <location>
        <begin position="1"/>
        <end position="22"/>
    </location>
</feature>
<evidence type="ECO:0000256" key="1">
    <source>
        <dbReference type="SAM" id="SignalP"/>
    </source>
</evidence>
<sequence length="145" mass="15260">MRNKKWIAVFALVIAFALVAVGCVSKTAETVEVGNEKVQTLYSVVGERNITGSSKSTGTDGSKVEITYGGGGVAIGDVNEYISKLVNEDGFLVTKDASNDGTGQSYQIGKQVGEEGKVMLIDFYFVDGGDTVITYTVTQGTVTPS</sequence>
<gene>
    <name evidence="2" type="ORF">CHK_2092</name>
</gene>
<comment type="caution">
    <text evidence="2">The sequence shown here is derived from an EMBL/GenBank/DDBJ whole genome shotgun (WGS) entry which is preliminary data.</text>
</comment>
<organism evidence="2 3">
    <name type="scientific">Christensenella hongkongensis</name>
    <dbReference type="NCBI Taxonomy" id="270498"/>
    <lineage>
        <taxon>Bacteria</taxon>
        <taxon>Bacillati</taxon>
        <taxon>Bacillota</taxon>
        <taxon>Clostridia</taxon>
        <taxon>Christensenellales</taxon>
        <taxon>Christensenellaceae</taxon>
        <taxon>Christensenella</taxon>
    </lineage>
</organism>
<name>A0A0M2NC20_9FIRM</name>
<dbReference type="OrthoDB" id="2087252at2"/>
<keyword evidence="3" id="KW-1185">Reference proteome</keyword>
<keyword evidence="1" id="KW-0732">Signal</keyword>
<feature type="chain" id="PRO_5039508688" description="Lipoprotein" evidence="1">
    <location>
        <begin position="23"/>
        <end position="145"/>
    </location>
</feature>
<proteinExistence type="predicted"/>
<evidence type="ECO:0000313" key="3">
    <source>
        <dbReference type="Proteomes" id="UP000034076"/>
    </source>
</evidence>
<dbReference type="STRING" id="270498.CHK_2092"/>
<reference evidence="2 3" key="1">
    <citation type="submission" date="2015-04" db="EMBL/GenBank/DDBJ databases">
        <title>Draft genome sequence of bacteremic isolate Catabacter hongkongensis type strain HKU16T.</title>
        <authorList>
            <person name="Lau S.K."/>
            <person name="Teng J.L."/>
            <person name="Huang Y."/>
            <person name="Curreem S.O."/>
            <person name="Tsui S.K."/>
            <person name="Woo P.C."/>
        </authorList>
    </citation>
    <scope>NUCLEOTIDE SEQUENCE [LARGE SCALE GENOMIC DNA]</scope>
    <source>
        <strain evidence="2 3">HKU16</strain>
    </source>
</reference>
<protein>
    <recommendedName>
        <fullName evidence="4">Lipoprotein</fullName>
    </recommendedName>
</protein>
<evidence type="ECO:0008006" key="4">
    <source>
        <dbReference type="Google" id="ProtNLM"/>
    </source>
</evidence>
<accession>A0A0M2NC20</accession>
<dbReference type="AlphaFoldDB" id="A0A0M2NC20"/>
<dbReference type="PROSITE" id="PS51257">
    <property type="entry name" value="PROKAR_LIPOPROTEIN"/>
    <property type="match status" value="1"/>
</dbReference>
<dbReference type="Proteomes" id="UP000034076">
    <property type="component" value="Unassembled WGS sequence"/>
</dbReference>